<feature type="region of interest" description="Disordered" evidence="6">
    <location>
        <begin position="1"/>
        <end position="23"/>
    </location>
</feature>
<feature type="compositionally biased region" description="Basic and acidic residues" evidence="6">
    <location>
        <begin position="11"/>
        <end position="21"/>
    </location>
</feature>
<comment type="caution">
    <text evidence="9">The sequence shown here is derived from an EMBL/GenBank/DDBJ whole genome shotgun (WGS) entry which is preliminary data.</text>
</comment>
<dbReference type="Pfam" id="PF08281">
    <property type="entry name" value="Sigma70_r4_2"/>
    <property type="match status" value="1"/>
</dbReference>
<evidence type="ECO:0000256" key="3">
    <source>
        <dbReference type="ARBA" id="ARBA00023082"/>
    </source>
</evidence>
<proteinExistence type="inferred from homology"/>
<reference evidence="9" key="1">
    <citation type="journal article" date="2020" name="mSystems">
        <title>Genome- and Community-Level Interaction Insights into Carbon Utilization and Element Cycling Functions of Hydrothermarchaeota in Hydrothermal Sediment.</title>
        <authorList>
            <person name="Zhou Z."/>
            <person name="Liu Y."/>
            <person name="Xu W."/>
            <person name="Pan J."/>
            <person name="Luo Z.H."/>
            <person name="Li M."/>
        </authorList>
    </citation>
    <scope>NUCLEOTIDE SEQUENCE [LARGE SCALE GENOMIC DNA]</scope>
    <source>
        <strain evidence="9">SpSt-508</strain>
    </source>
</reference>
<evidence type="ECO:0000313" key="9">
    <source>
        <dbReference type="EMBL" id="HGT39219.1"/>
    </source>
</evidence>
<dbReference type="Gene3D" id="1.10.1740.10">
    <property type="match status" value="1"/>
</dbReference>
<feature type="domain" description="RNA polymerase sigma factor 70 region 4 type 2" evidence="8">
    <location>
        <begin position="210"/>
        <end position="261"/>
    </location>
</feature>
<keyword evidence="2" id="KW-0805">Transcription regulation</keyword>
<keyword evidence="3" id="KW-0731">Sigma factor</keyword>
<dbReference type="PANTHER" id="PTHR43133:SF8">
    <property type="entry name" value="RNA POLYMERASE SIGMA FACTOR HI_1459-RELATED"/>
    <property type="match status" value="1"/>
</dbReference>
<feature type="domain" description="RNA polymerase sigma-70 region 2" evidence="7">
    <location>
        <begin position="113"/>
        <end position="180"/>
    </location>
</feature>
<keyword evidence="4" id="KW-0238">DNA-binding</keyword>
<evidence type="ECO:0000259" key="8">
    <source>
        <dbReference type="Pfam" id="PF08281"/>
    </source>
</evidence>
<accession>A0A7C4LMF4</accession>
<protein>
    <submittedName>
        <fullName evidence="9">Sigma-70 family RNA polymerase sigma factor</fullName>
    </submittedName>
</protein>
<dbReference type="InterPro" id="IPR036388">
    <property type="entry name" value="WH-like_DNA-bd_sf"/>
</dbReference>
<dbReference type="InterPro" id="IPR013249">
    <property type="entry name" value="RNA_pol_sigma70_r4_t2"/>
</dbReference>
<dbReference type="GO" id="GO:0016987">
    <property type="term" value="F:sigma factor activity"/>
    <property type="evidence" value="ECO:0007669"/>
    <property type="project" value="UniProtKB-KW"/>
</dbReference>
<evidence type="ECO:0000256" key="6">
    <source>
        <dbReference type="SAM" id="MobiDB-lite"/>
    </source>
</evidence>
<name>A0A7C4LMF4_9PLAN</name>
<dbReference type="InterPro" id="IPR013325">
    <property type="entry name" value="RNA_pol_sigma_r2"/>
</dbReference>
<dbReference type="InterPro" id="IPR013324">
    <property type="entry name" value="RNA_pol_sigma_r3/r4-like"/>
</dbReference>
<evidence type="ECO:0000259" key="7">
    <source>
        <dbReference type="Pfam" id="PF04542"/>
    </source>
</evidence>
<evidence type="ECO:0000256" key="4">
    <source>
        <dbReference type="ARBA" id="ARBA00023125"/>
    </source>
</evidence>
<dbReference type="EMBL" id="DSVQ01000012">
    <property type="protein sequence ID" value="HGT39219.1"/>
    <property type="molecule type" value="Genomic_DNA"/>
</dbReference>
<gene>
    <name evidence="9" type="ORF">ENS64_08150</name>
</gene>
<dbReference type="Gene3D" id="1.10.10.10">
    <property type="entry name" value="Winged helix-like DNA-binding domain superfamily/Winged helix DNA-binding domain"/>
    <property type="match status" value="1"/>
</dbReference>
<dbReference type="GO" id="GO:0006352">
    <property type="term" value="P:DNA-templated transcription initiation"/>
    <property type="evidence" value="ECO:0007669"/>
    <property type="project" value="InterPro"/>
</dbReference>
<dbReference type="InterPro" id="IPR039425">
    <property type="entry name" value="RNA_pol_sigma-70-like"/>
</dbReference>
<dbReference type="InterPro" id="IPR014284">
    <property type="entry name" value="RNA_pol_sigma-70_dom"/>
</dbReference>
<dbReference type="PANTHER" id="PTHR43133">
    <property type="entry name" value="RNA POLYMERASE ECF-TYPE SIGMA FACTO"/>
    <property type="match status" value="1"/>
</dbReference>
<dbReference type="NCBIfam" id="TIGR02937">
    <property type="entry name" value="sigma70-ECF"/>
    <property type="match status" value="1"/>
</dbReference>
<dbReference type="SUPFAM" id="SSF88659">
    <property type="entry name" value="Sigma3 and sigma4 domains of RNA polymerase sigma factors"/>
    <property type="match status" value="1"/>
</dbReference>
<evidence type="ECO:0000256" key="1">
    <source>
        <dbReference type="ARBA" id="ARBA00010641"/>
    </source>
</evidence>
<evidence type="ECO:0000256" key="2">
    <source>
        <dbReference type="ARBA" id="ARBA00023015"/>
    </source>
</evidence>
<dbReference type="AlphaFoldDB" id="A0A7C4LMF4"/>
<evidence type="ECO:0000256" key="5">
    <source>
        <dbReference type="ARBA" id="ARBA00023163"/>
    </source>
</evidence>
<keyword evidence="5" id="KW-0804">Transcription</keyword>
<organism evidence="9">
    <name type="scientific">Schlesneria paludicola</name>
    <dbReference type="NCBI Taxonomy" id="360056"/>
    <lineage>
        <taxon>Bacteria</taxon>
        <taxon>Pseudomonadati</taxon>
        <taxon>Planctomycetota</taxon>
        <taxon>Planctomycetia</taxon>
        <taxon>Planctomycetales</taxon>
        <taxon>Planctomycetaceae</taxon>
        <taxon>Schlesneria</taxon>
    </lineage>
</organism>
<dbReference type="Pfam" id="PF04542">
    <property type="entry name" value="Sigma70_r2"/>
    <property type="match status" value="1"/>
</dbReference>
<dbReference type="InterPro" id="IPR007627">
    <property type="entry name" value="RNA_pol_sigma70_r2"/>
</dbReference>
<comment type="similarity">
    <text evidence="1">Belongs to the sigma-70 factor family. ECF subfamily.</text>
</comment>
<dbReference type="SUPFAM" id="SSF88946">
    <property type="entry name" value="Sigma2 domain of RNA polymerase sigma factors"/>
    <property type="match status" value="1"/>
</dbReference>
<dbReference type="GO" id="GO:0003677">
    <property type="term" value="F:DNA binding"/>
    <property type="evidence" value="ECO:0007669"/>
    <property type="project" value="UniProtKB-KW"/>
</dbReference>
<sequence length="281" mass="31694">MRQLMPPSRGRRAEHFARRPATEGSCAADRLHPLAGTSYHQGGGSAALVCWSGRDWRSGFQRSGVFRRRTSASAVERFVMPGESQMPGKSQMPAESDLIIRWRTGDREAFAALLERHQRAVYGFLRARLAQADDAEDMTQEVFLRFYESRTRFDSAALVRPWLLGIARNLLREHVRQVRRRREVGWTELCLELETVLPTDDAEIDEALVWLPTCLGELGPSARQAVELYYRAERKLSEIGVALHRSEGAVKLLLHRARQALRDCLVRKRPGTTSSPGGSTG</sequence>